<dbReference type="Pfam" id="PF07690">
    <property type="entry name" value="MFS_1"/>
    <property type="match status" value="1"/>
</dbReference>
<name>A0A0F7VIZ2_PENBI</name>
<evidence type="ECO:0000256" key="3">
    <source>
        <dbReference type="SAM" id="Phobius"/>
    </source>
</evidence>
<dbReference type="InterPro" id="IPR036259">
    <property type="entry name" value="MFS_trans_sf"/>
</dbReference>
<accession>A0A0F7VIZ2</accession>
<dbReference type="OrthoDB" id="6499973at2759"/>
<organism evidence="4 5">
    <name type="scientific">Penicillium brasilianum</name>
    <dbReference type="NCBI Taxonomy" id="104259"/>
    <lineage>
        <taxon>Eukaryota</taxon>
        <taxon>Fungi</taxon>
        <taxon>Dikarya</taxon>
        <taxon>Ascomycota</taxon>
        <taxon>Pezizomycotina</taxon>
        <taxon>Eurotiomycetes</taxon>
        <taxon>Eurotiomycetidae</taxon>
        <taxon>Eurotiales</taxon>
        <taxon>Aspergillaceae</taxon>
        <taxon>Penicillium</taxon>
    </lineage>
</organism>
<feature type="transmembrane region" description="Helical" evidence="3">
    <location>
        <begin position="210"/>
        <end position="232"/>
    </location>
</feature>
<feature type="transmembrane region" description="Helical" evidence="3">
    <location>
        <begin position="87"/>
        <end position="104"/>
    </location>
</feature>
<feature type="transmembrane region" description="Helical" evidence="3">
    <location>
        <begin position="290"/>
        <end position="312"/>
    </location>
</feature>
<dbReference type="SUPFAM" id="SSF103473">
    <property type="entry name" value="MFS general substrate transporter"/>
    <property type="match status" value="1"/>
</dbReference>
<feature type="transmembrane region" description="Helical" evidence="3">
    <location>
        <begin position="346"/>
        <end position="372"/>
    </location>
</feature>
<keyword evidence="3" id="KW-0812">Transmembrane</keyword>
<evidence type="ECO:0000256" key="1">
    <source>
        <dbReference type="ARBA" id="ARBA00004141"/>
    </source>
</evidence>
<keyword evidence="3" id="KW-1133">Transmembrane helix</keyword>
<feature type="transmembrane region" description="Helical" evidence="3">
    <location>
        <begin position="141"/>
        <end position="162"/>
    </location>
</feature>
<feature type="transmembrane region" description="Helical" evidence="3">
    <location>
        <begin position="319"/>
        <end position="340"/>
    </location>
</feature>
<evidence type="ECO:0000313" key="5">
    <source>
        <dbReference type="Proteomes" id="UP000042958"/>
    </source>
</evidence>
<dbReference type="InterPro" id="IPR011701">
    <property type="entry name" value="MFS"/>
</dbReference>
<dbReference type="Gene3D" id="1.20.1250.20">
    <property type="entry name" value="MFS general substrate transporter like domains"/>
    <property type="match status" value="1"/>
</dbReference>
<proteinExistence type="inferred from homology"/>
<dbReference type="AlphaFoldDB" id="A0A0F7VIZ2"/>
<keyword evidence="3" id="KW-0472">Membrane</keyword>
<evidence type="ECO:0000256" key="2">
    <source>
        <dbReference type="ARBA" id="ARBA00006727"/>
    </source>
</evidence>
<dbReference type="Proteomes" id="UP000042958">
    <property type="component" value="Unassembled WGS sequence"/>
</dbReference>
<dbReference type="PANTHER" id="PTHR11360:SF319">
    <property type="entry name" value="MAJOR FACILITATOR SUPERFAMILY (MFS) PROFILE DOMAIN-CONTAINING PROTEIN"/>
    <property type="match status" value="1"/>
</dbReference>
<comment type="subcellular location">
    <subcellularLocation>
        <location evidence="1">Membrane</location>
        <topology evidence="1">Multi-pass membrane protein</topology>
    </subcellularLocation>
</comment>
<protein>
    <submittedName>
        <fullName evidence="4">Putative Monocarboxylate transporter</fullName>
    </submittedName>
</protein>
<feature type="transmembrane region" description="Helical" evidence="3">
    <location>
        <begin position="54"/>
        <end position="75"/>
    </location>
</feature>
<feature type="transmembrane region" description="Helical" evidence="3">
    <location>
        <begin position="257"/>
        <end position="278"/>
    </location>
</feature>
<sequence length="443" mass="47774">MAISKSQDADQSLAESQHLELNETNGSLSELPLQDDVQYPDGGVKAWRTALGGFLAFIASIGFMSGGSIFQSYYVTTTLASSDPSNIAWIGSVQLWGCFFFGIWAGRLSDKYGPALPLGVGTFFMVLGTMMASISTKYYQFLLSQGFCEALGMGLIFTPALAIQSQWFLKRRGFVVGAVMSGQNVGGMYLAGIIWPVMTDMLLNYDGVSLGWTLRIIGFMQLGLMIAATLLVQPRFPRISEFDVLPVRKYFTDKRTIMFTIALAIMDLGIYIPWFYITPYAMQCGASASLSFYTAAILNGGAFLGCYVLGIIADSGWGFFNSLTVTTFACAVVAFTWIVAQHIGGIIVWAVVYGILSGALQAIFSPCLSLLAPSPEVIGSWNGIGITVTSFAVLGTGPIAGQLLSDEGGTGYVPMQLFTGISLVLSGVFYLSTRVLVSRDRWI</sequence>
<feature type="transmembrane region" description="Helical" evidence="3">
    <location>
        <begin position="384"/>
        <end position="405"/>
    </location>
</feature>
<dbReference type="GO" id="GO:0016020">
    <property type="term" value="C:membrane"/>
    <property type="evidence" value="ECO:0007669"/>
    <property type="project" value="UniProtKB-SubCell"/>
</dbReference>
<gene>
    <name evidence="4" type="ORF">PMG11_04279</name>
</gene>
<keyword evidence="5" id="KW-1185">Reference proteome</keyword>
<comment type="similarity">
    <text evidence="2">Belongs to the major facilitator superfamily. Monocarboxylate porter (TC 2.A.1.13) family.</text>
</comment>
<dbReference type="PANTHER" id="PTHR11360">
    <property type="entry name" value="MONOCARBOXYLATE TRANSPORTER"/>
    <property type="match status" value="1"/>
</dbReference>
<evidence type="ECO:0000313" key="4">
    <source>
        <dbReference type="EMBL" id="CEO59607.1"/>
    </source>
</evidence>
<dbReference type="EMBL" id="CDHK01000003">
    <property type="protein sequence ID" value="CEO59607.1"/>
    <property type="molecule type" value="Genomic_DNA"/>
</dbReference>
<feature type="transmembrane region" description="Helical" evidence="3">
    <location>
        <begin position="174"/>
        <end position="198"/>
    </location>
</feature>
<reference evidence="5" key="1">
    <citation type="journal article" date="2015" name="Genome Announc.">
        <title>Draft genome sequence of the fungus Penicillium brasilianum MG11.</title>
        <authorList>
            <person name="Horn F."/>
            <person name="Linde J."/>
            <person name="Mattern D.J."/>
            <person name="Walther G."/>
            <person name="Guthke R."/>
            <person name="Brakhage A.A."/>
            <person name="Valiante V."/>
        </authorList>
    </citation>
    <scope>NUCLEOTIDE SEQUENCE [LARGE SCALE GENOMIC DNA]</scope>
    <source>
        <strain evidence="5">MG11</strain>
    </source>
</reference>
<feature type="transmembrane region" description="Helical" evidence="3">
    <location>
        <begin position="417"/>
        <end position="437"/>
    </location>
</feature>
<feature type="transmembrane region" description="Helical" evidence="3">
    <location>
        <begin position="116"/>
        <end position="135"/>
    </location>
</feature>
<dbReference type="GO" id="GO:0022857">
    <property type="term" value="F:transmembrane transporter activity"/>
    <property type="evidence" value="ECO:0007669"/>
    <property type="project" value="InterPro"/>
</dbReference>
<dbReference type="InterPro" id="IPR050327">
    <property type="entry name" value="Proton-linked_MCT"/>
</dbReference>